<reference evidence="11" key="1">
    <citation type="submission" date="2015-04" db="UniProtKB">
        <authorList>
            <consortium name="EnsemblPlants"/>
        </authorList>
    </citation>
    <scope>IDENTIFICATION</scope>
</reference>
<accession>A0A0E0C655</accession>
<dbReference type="InterPro" id="IPR041569">
    <property type="entry name" value="AAA_lid_3"/>
</dbReference>
<evidence type="ECO:0000313" key="12">
    <source>
        <dbReference type="Proteomes" id="UP000008021"/>
    </source>
</evidence>
<dbReference type="InterPro" id="IPR048612">
    <property type="entry name" value="KTNA1_AAA_dom"/>
</dbReference>
<dbReference type="HAMAP" id="MF_03023">
    <property type="entry name" value="Katanin_p60_A1"/>
    <property type="match status" value="1"/>
</dbReference>
<organism evidence="11">
    <name type="scientific">Oryza meridionalis</name>
    <dbReference type="NCBI Taxonomy" id="40149"/>
    <lineage>
        <taxon>Eukaryota</taxon>
        <taxon>Viridiplantae</taxon>
        <taxon>Streptophyta</taxon>
        <taxon>Embryophyta</taxon>
        <taxon>Tracheophyta</taxon>
        <taxon>Spermatophyta</taxon>
        <taxon>Magnoliopsida</taxon>
        <taxon>Liliopsida</taxon>
        <taxon>Poales</taxon>
        <taxon>Poaceae</taxon>
        <taxon>BOP clade</taxon>
        <taxon>Oryzoideae</taxon>
        <taxon>Oryzeae</taxon>
        <taxon>Oryzinae</taxon>
        <taxon>Oryza</taxon>
    </lineage>
</organism>
<dbReference type="Gene3D" id="1.10.8.60">
    <property type="match status" value="1"/>
</dbReference>
<keyword evidence="4 8" id="KW-0547">Nucleotide-binding</keyword>
<comment type="similarity">
    <text evidence="8">Belongs to the AAA ATPase family. Katanin p60 subunit A1 subfamily.</text>
</comment>
<evidence type="ECO:0000256" key="4">
    <source>
        <dbReference type="ARBA" id="ARBA00022741"/>
    </source>
</evidence>
<dbReference type="Pfam" id="PF17862">
    <property type="entry name" value="AAA_lid_3"/>
    <property type="match status" value="1"/>
</dbReference>
<dbReference type="GO" id="GO:0005524">
    <property type="term" value="F:ATP binding"/>
    <property type="evidence" value="ECO:0007669"/>
    <property type="project" value="UniProtKB-KW"/>
</dbReference>
<dbReference type="EnsemblPlants" id="OMERI01G24380.1">
    <property type="protein sequence ID" value="OMERI01G24380.1"/>
    <property type="gene ID" value="OMERI01G24380"/>
</dbReference>
<keyword evidence="3 8" id="KW-0493">Microtubule</keyword>
<dbReference type="CDD" id="cd21748">
    <property type="entry name" value="Kp60-NTD"/>
    <property type="match status" value="1"/>
</dbReference>
<evidence type="ECO:0000313" key="11">
    <source>
        <dbReference type="EnsemblPlants" id="OMERI01G24380.1"/>
    </source>
</evidence>
<dbReference type="Gramene" id="OMERI01G24380.1">
    <property type="protein sequence ID" value="OMERI01G24380.1"/>
    <property type="gene ID" value="OMERI01G24380"/>
</dbReference>
<proteinExistence type="inferred from homology"/>
<dbReference type="InterPro" id="IPR003959">
    <property type="entry name" value="ATPase_AAA_core"/>
</dbReference>
<evidence type="ECO:0000256" key="6">
    <source>
        <dbReference type="ARBA" id="ARBA00023212"/>
    </source>
</evidence>
<keyword evidence="7 8" id="KW-0413">Isomerase</keyword>
<dbReference type="EC" id="5.6.1.1" evidence="8"/>
<evidence type="ECO:0000256" key="9">
    <source>
        <dbReference type="SAM" id="MobiDB-lite"/>
    </source>
</evidence>
<dbReference type="SUPFAM" id="SSF52540">
    <property type="entry name" value="P-loop containing nucleoside triphosphate hydrolases"/>
    <property type="match status" value="3"/>
</dbReference>
<name>A0A0E0C655_9ORYZ</name>
<dbReference type="Pfam" id="PF21126">
    <property type="entry name" value="KATNA1_MIT"/>
    <property type="match status" value="1"/>
</dbReference>
<dbReference type="FunFam" id="3.40.50.300:FF:001210">
    <property type="entry name" value="D-glycerate 3-kinase, chloroplastic"/>
    <property type="match status" value="1"/>
</dbReference>
<comment type="catalytic activity">
    <reaction evidence="8">
        <text>n ATP + n H2O + a microtubule = n ADP + n phosphate + (n+1) alpha/beta tubulin heterodimers.</text>
        <dbReference type="EC" id="5.6.1.1"/>
    </reaction>
</comment>
<dbReference type="STRING" id="40149.A0A0E0C655"/>
<reference evidence="11" key="2">
    <citation type="submission" date="2018-05" db="EMBL/GenBank/DDBJ databases">
        <title>OmerRS3 (Oryza meridionalis Reference Sequence Version 3).</title>
        <authorList>
            <person name="Zhang J."/>
            <person name="Kudrna D."/>
            <person name="Lee S."/>
            <person name="Talag J."/>
            <person name="Welchert J."/>
            <person name="Wing R.A."/>
        </authorList>
    </citation>
    <scope>NUCLEOTIDE SEQUENCE [LARGE SCALE GENOMIC DNA]</scope>
    <source>
        <strain evidence="11">cv. OR44</strain>
    </source>
</reference>
<dbReference type="PROSITE" id="PS00674">
    <property type="entry name" value="AAA"/>
    <property type="match status" value="1"/>
</dbReference>
<dbReference type="GO" id="GO:0005737">
    <property type="term" value="C:cytoplasm"/>
    <property type="evidence" value="ECO:0007669"/>
    <property type="project" value="UniProtKB-UniRule"/>
</dbReference>
<evidence type="ECO:0000256" key="3">
    <source>
        <dbReference type="ARBA" id="ARBA00022701"/>
    </source>
</evidence>
<dbReference type="InterPro" id="IPR050304">
    <property type="entry name" value="MT-severing_AAA_ATPase"/>
</dbReference>
<dbReference type="PANTHER" id="PTHR23074">
    <property type="entry name" value="AAA DOMAIN-CONTAINING"/>
    <property type="match status" value="1"/>
</dbReference>
<dbReference type="Gene3D" id="3.40.50.300">
    <property type="entry name" value="P-loop containing nucleotide triphosphate hydrolases"/>
    <property type="match status" value="3"/>
</dbReference>
<dbReference type="Proteomes" id="UP000008021">
    <property type="component" value="Chromosome 1"/>
</dbReference>
<dbReference type="GO" id="GO:0008017">
    <property type="term" value="F:microtubule binding"/>
    <property type="evidence" value="ECO:0007669"/>
    <property type="project" value="UniProtKB-UniRule"/>
</dbReference>
<evidence type="ECO:0000256" key="7">
    <source>
        <dbReference type="ARBA" id="ARBA00023235"/>
    </source>
</evidence>
<keyword evidence="5 8" id="KW-0067">ATP-binding</keyword>
<dbReference type="GO" id="GO:0016887">
    <property type="term" value="F:ATP hydrolysis activity"/>
    <property type="evidence" value="ECO:0007669"/>
    <property type="project" value="InterPro"/>
</dbReference>
<evidence type="ECO:0000259" key="10">
    <source>
        <dbReference type="SMART" id="SM00382"/>
    </source>
</evidence>
<keyword evidence="12" id="KW-1185">Reference proteome</keyword>
<keyword evidence="6 8" id="KW-0206">Cytoskeleton</keyword>
<evidence type="ECO:0000256" key="1">
    <source>
        <dbReference type="ARBA" id="ARBA00004186"/>
    </source>
</evidence>
<comment type="function">
    <text evidence="8">Severs microtubules in an ATP-dependent manner. Microtubule severing may promote rapid reorganization of cellular microtubule arrays.</text>
</comment>
<dbReference type="GO" id="GO:0008568">
    <property type="term" value="F:microtubule severing ATPase activity"/>
    <property type="evidence" value="ECO:0007669"/>
    <property type="project" value="UniProtKB-EC"/>
</dbReference>
<dbReference type="GO" id="GO:0005819">
    <property type="term" value="C:spindle"/>
    <property type="evidence" value="ECO:0007669"/>
    <property type="project" value="UniProtKB-SubCell"/>
</dbReference>
<feature type="compositionally biased region" description="Polar residues" evidence="9">
    <location>
        <begin position="615"/>
        <end position="625"/>
    </location>
</feature>
<gene>
    <name evidence="8" type="primary">KATNA1</name>
</gene>
<dbReference type="InterPro" id="IPR028596">
    <property type="entry name" value="KATNA1"/>
</dbReference>
<dbReference type="InterPro" id="IPR048611">
    <property type="entry name" value="KATNA1_MIT"/>
</dbReference>
<dbReference type="FunFam" id="1.10.8.60:FF:000055">
    <property type="entry name" value="Katanin p60 ATPase-containing subunit A1"/>
    <property type="match status" value="1"/>
</dbReference>
<feature type="compositionally biased region" description="Low complexity" evidence="9">
    <location>
        <begin position="651"/>
        <end position="678"/>
    </location>
</feature>
<dbReference type="FunFam" id="3.40.50.300:FF:003172">
    <property type="entry name" value="Katanin p60 ATPase-containing subunit A1"/>
    <property type="match status" value="1"/>
</dbReference>
<dbReference type="Pfam" id="PF00004">
    <property type="entry name" value="AAA"/>
    <property type="match status" value="1"/>
</dbReference>
<dbReference type="AlphaFoldDB" id="A0A0E0C655"/>
<evidence type="ECO:0000256" key="5">
    <source>
        <dbReference type="ARBA" id="ARBA00022840"/>
    </source>
</evidence>
<feature type="binding site" evidence="8">
    <location>
        <begin position="755"/>
        <end position="762"/>
    </location>
    <ligand>
        <name>ATP</name>
        <dbReference type="ChEBI" id="CHEBI:30616"/>
    </ligand>
</feature>
<dbReference type="CDD" id="cd19522">
    <property type="entry name" value="RecA-like_KTNA1"/>
    <property type="match status" value="1"/>
</dbReference>
<dbReference type="FunFam" id="1.20.58.80:FF:000003">
    <property type="entry name" value="Katanin p60 ATPase-containing subunit A1"/>
    <property type="match status" value="1"/>
</dbReference>
<evidence type="ECO:0000256" key="2">
    <source>
        <dbReference type="ARBA" id="ARBA00022490"/>
    </source>
</evidence>
<dbReference type="GO" id="GO:0051013">
    <property type="term" value="P:microtubule severing"/>
    <property type="evidence" value="ECO:0007669"/>
    <property type="project" value="UniProtKB-UniRule"/>
</dbReference>
<dbReference type="HOGENOM" id="CLU_010073_0_0_1"/>
<evidence type="ECO:0000256" key="8">
    <source>
        <dbReference type="HAMAP-Rule" id="MF_03023"/>
    </source>
</evidence>
<dbReference type="GO" id="GO:0005874">
    <property type="term" value="C:microtubule"/>
    <property type="evidence" value="ECO:0007669"/>
    <property type="project" value="UniProtKB-KW"/>
</dbReference>
<sequence>MTPLHAAPHHAAAAAAVVSSPSSAPLLLRAKPYHPKAAAAAVAAACSFTVTATTPSRKGSWHRMDGRIKKGIAAQVTIPFAIFTDRLVSFFAPAFLSCPDHGQAAAAAPRSAPASSPALISSVQDLYDFICSGPLVDRIGYTKEKIAGSIDRWLRCGVQVARLFRLNELHLSEAEKARIYHFYIPVFLWCEDQVTEHRAKYKDGDEIPPLVIGVSAPQGSGKTTLVFALDYLFRVAGRNAATLSIDDFYLTAAEQGKLRERNPGNALLELRGNAGSHDLPFSVETLESLLKLTKEGLKMKLPRYDKSAFGGRGDRADPSTWPEVEGPLEVVLFEGWMLGFKPLPNEALEVVNKNLEAYYDAWDRFIGSWMVIKIKEPSCVYQWRLQAEIAMRADGKPGMSDEEVMDFVSRYLPAYHAYLPTLYEEGPNGSNPDHLLVVDIDEKRNPMRSHLTSPRLFLTPPSPVDAPRRNPTPRISAAAEMVSALAGLQDHLKLARDYALEGLYDTSIIFFDGAIAQINKHLTTLDDALIRTKWLNCKKAICDEVEIVKQLDAQLKAFKEAPGARRSSSPPIRSNNKSFVFQPLDEYPTSSPAPFDDPDVWAPPRDTPNRRPTRGQSSTRKSSQDGAWARGPSKTGTPSRGAKPNGSKGNTGARSSTASSTGGRKGKSSSSKAESVSSDAEEGKSKKGQYEGPDMDLAAMLERDVLDSTPGVRWDDVAGLSEAKRLLEEAVVLPLWMPEYFQGIRRPWKGVLMFGPPGTGKTLLAKAVATECGTTFFNVSSATLASKWRGESERMVRCLFDLARFYAPSTIFIDEIDSLCTSRGASGEHESSRRVKSELLVQIDGVNNSSTTEDGQPKIVMVLAATNFPWDIDEALRRRLEKRIYIPLPNFESRKALININLKTVEVATDVDIDEVARRTEGYSGDDLTNVCRDASMNGMRRKIAGKTRDEIKNMSKDEISKDPVAMCDFEEALAKVQKSVSPADIEKHEKWQAEFGQISYDEGEAKAQEHGAMFMETSAKAGFNIKPLFRKIAASLPGMEALSSAKQEDMVDINLRPAASGQILSGAEAQEEQKTGGCSC</sequence>
<feature type="domain" description="AAA+ ATPase" evidence="10">
    <location>
        <begin position="747"/>
        <end position="890"/>
    </location>
</feature>
<dbReference type="InterPro" id="IPR003960">
    <property type="entry name" value="ATPase_AAA_CS"/>
</dbReference>
<dbReference type="PANTHER" id="PTHR23074:SF19">
    <property type="entry name" value="KATANIN P60 ATPASE-CONTAINING SUBUNIT A1"/>
    <property type="match status" value="1"/>
</dbReference>
<dbReference type="InterPro" id="IPR027417">
    <property type="entry name" value="P-loop_NTPase"/>
</dbReference>
<dbReference type="SMART" id="SM00382">
    <property type="entry name" value="AAA"/>
    <property type="match status" value="1"/>
</dbReference>
<protein>
    <recommendedName>
        <fullName evidence="8">Katanin p60 ATPase-containing subunit A1</fullName>
        <shortName evidence="8">Katanin p60 subunit A1</shortName>
        <ecNumber evidence="8">5.6.1.1</ecNumber>
    </recommendedName>
    <alternativeName>
        <fullName evidence="8">p60 katanin</fullName>
    </alternativeName>
</protein>
<keyword evidence="2 8" id="KW-0963">Cytoplasm</keyword>
<dbReference type="Gene3D" id="1.20.58.80">
    <property type="entry name" value="Phosphotransferase system, lactose/cellobiose-type IIA subunit"/>
    <property type="match status" value="1"/>
</dbReference>
<feature type="region of interest" description="Disordered" evidence="9">
    <location>
        <begin position="582"/>
        <end position="692"/>
    </location>
</feature>
<comment type="subcellular location">
    <subcellularLocation>
        <location evidence="1">Cytoplasm</location>
        <location evidence="1">Cytoskeleton</location>
        <location evidence="1">Spindle</location>
    </subcellularLocation>
</comment>
<dbReference type="InterPro" id="IPR003593">
    <property type="entry name" value="AAA+_ATPase"/>
</dbReference>